<feature type="chain" id="PRO_5002631039" description="Secreted protein" evidence="1">
    <location>
        <begin position="24"/>
        <end position="140"/>
    </location>
</feature>
<evidence type="ECO:0000256" key="1">
    <source>
        <dbReference type="SAM" id="SignalP"/>
    </source>
</evidence>
<reference evidence="2 3" key="1">
    <citation type="journal article" date="2010" name="J. Bacteriol.">
        <title>Genome sequence of the oligotrophic marine Gammaproteobacterium HTCC2143, isolated from the Oregon Coast.</title>
        <authorList>
            <person name="Oh H.M."/>
            <person name="Kang I."/>
            <person name="Ferriera S."/>
            <person name="Giovannoni S.J."/>
            <person name="Cho J.C."/>
        </authorList>
    </citation>
    <scope>NUCLEOTIDE SEQUENCE [LARGE SCALE GENOMIC DNA]</scope>
    <source>
        <strain evidence="2 3">HTCC2143</strain>
    </source>
</reference>
<feature type="signal peptide" evidence="1">
    <location>
        <begin position="1"/>
        <end position="23"/>
    </location>
</feature>
<dbReference type="AlphaFoldDB" id="A0YB38"/>
<sequence>MNKAHLSTLVIISSLILCGNTLAEFDVDDADSLDFESFHADKTPDKKVWRTQKKATSETTFDRIGGKVAPVEQAGAGEVYEIRQRYSLYRSDQTPYSIFYVIEAMHRKMAELCPSGWQKLREWSTPIDTDFYLYYELKCL</sequence>
<dbReference type="Proteomes" id="UP000004931">
    <property type="component" value="Unassembled WGS sequence"/>
</dbReference>
<name>A0YB38_9GAMM</name>
<protein>
    <recommendedName>
        <fullName evidence="4">Secreted protein</fullName>
    </recommendedName>
</protein>
<dbReference type="OrthoDB" id="5739259at2"/>
<proteinExistence type="predicted"/>
<dbReference type="EMBL" id="AAVT01000002">
    <property type="protein sequence ID" value="EAW31768.1"/>
    <property type="molecule type" value="Genomic_DNA"/>
</dbReference>
<organism evidence="2 3">
    <name type="scientific">marine gamma proteobacterium HTCC2143</name>
    <dbReference type="NCBI Taxonomy" id="247633"/>
    <lineage>
        <taxon>Bacteria</taxon>
        <taxon>Pseudomonadati</taxon>
        <taxon>Pseudomonadota</taxon>
        <taxon>Gammaproteobacteria</taxon>
        <taxon>Cellvibrionales</taxon>
        <taxon>Spongiibacteraceae</taxon>
        <taxon>BD1-7 clade</taxon>
    </lineage>
</organism>
<dbReference type="eggNOG" id="ENOG502ZJ4G">
    <property type="taxonomic scope" value="Bacteria"/>
</dbReference>
<evidence type="ECO:0000313" key="3">
    <source>
        <dbReference type="Proteomes" id="UP000004931"/>
    </source>
</evidence>
<gene>
    <name evidence="2" type="ORF">GP2143_04940</name>
</gene>
<evidence type="ECO:0000313" key="2">
    <source>
        <dbReference type="EMBL" id="EAW31768.1"/>
    </source>
</evidence>
<keyword evidence="1" id="KW-0732">Signal</keyword>
<evidence type="ECO:0008006" key="4">
    <source>
        <dbReference type="Google" id="ProtNLM"/>
    </source>
</evidence>
<keyword evidence="3" id="KW-1185">Reference proteome</keyword>
<accession>A0YB38</accession>
<comment type="caution">
    <text evidence="2">The sequence shown here is derived from an EMBL/GenBank/DDBJ whole genome shotgun (WGS) entry which is preliminary data.</text>
</comment>